<evidence type="ECO:0000313" key="2">
    <source>
        <dbReference type="EMBL" id="MCH3853950.1"/>
    </source>
</evidence>
<dbReference type="EMBL" id="JAJUOL010001437">
    <property type="protein sequence ID" value="MCH3853950.1"/>
    <property type="molecule type" value="Genomic_DNA"/>
</dbReference>
<keyword evidence="1" id="KW-1133">Transmembrane helix</keyword>
<comment type="caution">
    <text evidence="2">The sequence shown here is derived from an EMBL/GenBank/DDBJ whole genome shotgun (WGS) entry which is preliminary data.</text>
</comment>
<protein>
    <submittedName>
        <fullName evidence="2">Rod shape-determining protein MreC</fullName>
    </submittedName>
</protein>
<organism evidence="2 3">
    <name type="scientific">Campylobacter jejuni</name>
    <dbReference type="NCBI Taxonomy" id="197"/>
    <lineage>
        <taxon>Bacteria</taxon>
        <taxon>Pseudomonadati</taxon>
        <taxon>Campylobacterota</taxon>
        <taxon>Epsilonproteobacteria</taxon>
        <taxon>Campylobacterales</taxon>
        <taxon>Campylobacteraceae</taxon>
        <taxon>Campylobacter</taxon>
    </lineage>
</organism>
<dbReference type="Proteomes" id="UP001199644">
    <property type="component" value="Unassembled WGS sequence"/>
</dbReference>
<proteinExistence type="predicted"/>
<dbReference type="AlphaFoldDB" id="A0AAW5EL13"/>
<feature type="transmembrane region" description="Helical" evidence="1">
    <location>
        <begin position="6"/>
        <end position="24"/>
    </location>
</feature>
<evidence type="ECO:0000313" key="3">
    <source>
        <dbReference type="Proteomes" id="UP001199644"/>
    </source>
</evidence>
<name>A0AAW5EL13_CAMJU</name>
<feature type="non-terminal residue" evidence="2">
    <location>
        <position position="90"/>
    </location>
</feature>
<sequence>MKNKLIFVLVLFFLVFISFYYGGLVKKNVLLVNDTVLEKFYGIKDAITEFFSKHFDQVDQIEQLKARNQELEYAAVLTTSFANQLNRILE</sequence>
<keyword evidence="1" id="KW-0812">Transmembrane</keyword>
<evidence type="ECO:0000256" key="1">
    <source>
        <dbReference type="SAM" id="Phobius"/>
    </source>
</evidence>
<reference evidence="2" key="1">
    <citation type="submission" date="2021-12" db="EMBL/GenBank/DDBJ databases">
        <title>Prevalence of phenicol resistance gene fexA in Campylobacter isolated from poultry supply chain.</title>
        <authorList>
            <person name="Tang B."/>
            <person name="Zheng X."/>
            <person name="Lin J."/>
            <person name="Lin R."/>
            <person name="Yang H."/>
            <person name="Shen Z."/>
            <person name="Xia F."/>
        </authorList>
    </citation>
    <scope>NUCLEOTIDE SEQUENCE</scope>
    <source>
        <strain evidence="2">CJHN2011004</strain>
    </source>
</reference>
<keyword evidence="1" id="KW-0472">Membrane</keyword>
<accession>A0AAW5EL13</accession>
<gene>
    <name evidence="2" type="ORF">LZC39_17860</name>
</gene>